<organism evidence="2 3">
    <name type="scientific">Winogradskya humida</name>
    <dbReference type="NCBI Taxonomy" id="113566"/>
    <lineage>
        <taxon>Bacteria</taxon>
        <taxon>Bacillati</taxon>
        <taxon>Actinomycetota</taxon>
        <taxon>Actinomycetes</taxon>
        <taxon>Micromonosporales</taxon>
        <taxon>Micromonosporaceae</taxon>
        <taxon>Winogradskya</taxon>
    </lineage>
</organism>
<dbReference type="Pfam" id="PF13202">
    <property type="entry name" value="EF-hand_5"/>
    <property type="match status" value="2"/>
</dbReference>
<proteinExistence type="predicted"/>
<dbReference type="Gene3D" id="1.10.238.10">
    <property type="entry name" value="EF-hand"/>
    <property type="match status" value="1"/>
</dbReference>
<dbReference type="EMBL" id="BOMN01000135">
    <property type="protein sequence ID" value="GIE26097.1"/>
    <property type="molecule type" value="Genomic_DNA"/>
</dbReference>
<feature type="domain" description="EF-hand" evidence="1">
    <location>
        <begin position="144"/>
        <end position="179"/>
    </location>
</feature>
<sequence>MLTDPCMRKAGNMTDGADDPIAVKLGHLFVASDTDQDGFVDWSDYERLISRYLDGYGVGEDDRRAHALRAAYQMYWSELLQQVNGVDRLSKEQFVVANQAAGVDGSRFTMAEVVPQAIFDVMDTDADDAISKPEYKVFLEAWGVSDLEALNVFLELDTDDDGRISRGEFIGAIREFFTSPELESPASLFFGHIEH</sequence>
<dbReference type="SUPFAM" id="SSF47473">
    <property type="entry name" value="EF-hand"/>
    <property type="match status" value="1"/>
</dbReference>
<dbReference type="InterPro" id="IPR018247">
    <property type="entry name" value="EF_Hand_1_Ca_BS"/>
</dbReference>
<accession>A0ABQ4A5H3</accession>
<gene>
    <name evidence="2" type="ORF">Ahu01nite_091990</name>
</gene>
<protein>
    <recommendedName>
        <fullName evidence="1">EF-hand domain-containing protein</fullName>
    </recommendedName>
</protein>
<dbReference type="Proteomes" id="UP000603200">
    <property type="component" value="Unassembled WGS sequence"/>
</dbReference>
<dbReference type="PROSITE" id="PS50222">
    <property type="entry name" value="EF_HAND_2"/>
    <property type="match status" value="1"/>
</dbReference>
<comment type="caution">
    <text evidence="2">The sequence shown here is derived from an EMBL/GenBank/DDBJ whole genome shotgun (WGS) entry which is preliminary data.</text>
</comment>
<dbReference type="InterPro" id="IPR002048">
    <property type="entry name" value="EF_hand_dom"/>
</dbReference>
<reference evidence="2 3" key="1">
    <citation type="submission" date="2021-01" db="EMBL/GenBank/DDBJ databases">
        <title>Whole genome shotgun sequence of Actinoplanes humidus NBRC 14915.</title>
        <authorList>
            <person name="Komaki H."/>
            <person name="Tamura T."/>
        </authorList>
    </citation>
    <scope>NUCLEOTIDE SEQUENCE [LARGE SCALE GENOMIC DNA]</scope>
    <source>
        <strain evidence="2 3">NBRC 14915</strain>
    </source>
</reference>
<evidence type="ECO:0000313" key="3">
    <source>
        <dbReference type="Proteomes" id="UP000603200"/>
    </source>
</evidence>
<dbReference type="InterPro" id="IPR011992">
    <property type="entry name" value="EF-hand-dom_pair"/>
</dbReference>
<name>A0ABQ4A5H3_9ACTN</name>
<keyword evidence="3" id="KW-1185">Reference proteome</keyword>
<dbReference type="SMART" id="SM00054">
    <property type="entry name" value="EFh"/>
    <property type="match status" value="3"/>
</dbReference>
<dbReference type="PROSITE" id="PS00018">
    <property type="entry name" value="EF_HAND_1"/>
    <property type="match status" value="2"/>
</dbReference>
<evidence type="ECO:0000313" key="2">
    <source>
        <dbReference type="EMBL" id="GIE26097.1"/>
    </source>
</evidence>
<dbReference type="CDD" id="cd00051">
    <property type="entry name" value="EFh"/>
    <property type="match status" value="1"/>
</dbReference>
<evidence type="ECO:0000259" key="1">
    <source>
        <dbReference type="PROSITE" id="PS50222"/>
    </source>
</evidence>